<accession>A0A7S4DZK6</accession>
<organism evidence="1">
    <name type="scientific">Lotharella globosa</name>
    <dbReference type="NCBI Taxonomy" id="91324"/>
    <lineage>
        <taxon>Eukaryota</taxon>
        <taxon>Sar</taxon>
        <taxon>Rhizaria</taxon>
        <taxon>Cercozoa</taxon>
        <taxon>Chlorarachniophyceae</taxon>
        <taxon>Lotharella</taxon>
    </lineage>
</organism>
<evidence type="ECO:0000313" key="1">
    <source>
        <dbReference type="EMBL" id="CAE0681308.1"/>
    </source>
</evidence>
<proteinExistence type="predicted"/>
<name>A0A7S4DZK6_9EUKA</name>
<dbReference type="EMBL" id="HBIV01047580">
    <property type="protein sequence ID" value="CAE0681308.1"/>
    <property type="molecule type" value="Transcribed_RNA"/>
</dbReference>
<protein>
    <submittedName>
        <fullName evidence="1">Uncharacterized protein</fullName>
    </submittedName>
</protein>
<gene>
    <name evidence="1" type="ORF">LGLO00237_LOCUS33095</name>
</gene>
<reference evidence="1" key="1">
    <citation type="submission" date="2021-01" db="EMBL/GenBank/DDBJ databases">
        <authorList>
            <person name="Corre E."/>
            <person name="Pelletier E."/>
            <person name="Niang G."/>
            <person name="Scheremetjew M."/>
            <person name="Finn R."/>
            <person name="Kale V."/>
            <person name="Holt S."/>
            <person name="Cochrane G."/>
            <person name="Meng A."/>
            <person name="Brown T."/>
            <person name="Cohen L."/>
        </authorList>
    </citation>
    <scope>NUCLEOTIDE SEQUENCE</scope>
    <source>
        <strain evidence="1">CCCM811</strain>
    </source>
</reference>
<dbReference type="AlphaFoldDB" id="A0A7S4DZK6"/>
<sequence length="106" mass="11669">MYPAIDLKDSLLLRKVWTPSGGWWADHPDGAFRAAKAVTVAYTFVALPVPAPENDCTLELMLQPHPLPHLLISHFWLACFPVYSLPLSASKSVFCALFRPSCTATA</sequence>